<accession>A0A8F5BP35</accession>
<evidence type="ECO:0000313" key="2">
    <source>
        <dbReference type="Proteomes" id="UP000694018"/>
    </source>
</evidence>
<name>A0A8F5BP35_SACSH</name>
<gene>
    <name evidence="1" type="ORF">J5U23_01732</name>
</gene>
<proteinExistence type="predicted"/>
<dbReference type="KEGG" id="sshi:J5U23_01732"/>
<reference evidence="1" key="1">
    <citation type="journal article" date="2021" name="Environ. Microbiol.">
        <title>New insights into the diversity and evolution of the archaeal mobilome from three complete genomes of Saccharolobus shibatae.</title>
        <authorList>
            <person name="Medvedeva S."/>
            <person name="Brandt D."/>
            <person name="Cvirkaite-Krupovic V."/>
            <person name="Liu Y."/>
            <person name="Severinov K."/>
            <person name="Ishino S."/>
            <person name="Ishino Y."/>
            <person name="Prangishvili D."/>
            <person name="Kalinowski J."/>
            <person name="Krupovic M."/>
        </authorList>
    </citation>
    <scope>NUCLEOTIDE SEQUENCE</scope>
    <source>
        <strain evidence="1">B12</strain>
    </source>
</reference>
<protein>
    <submittedName>
        <fullName evidence="1">Uncharacterized protein</fullName>
    </submittedName>
</protein>
<evidence type="ECO:0000313" key="1">
    <source>
        <dbReference type="EMBL" id="QXJ28863.1"/>
    </source>
</evidence>
<dbReference type="EMBL" id="CP077717">
    <property type="protein sequence ID" value="QXJ28863.1"/>
    <property type="molecule type" value="Genomic_DNA"/>
</dbReference>
<sequence>MGIGELIYYRIESKVLTQTNPKTLRKLIYYRIESKPEPFP</sequence>
<dbReference type="Proteomes" id="UP000694018">
    <property type="component" value="Chromosome"/>
</dbReference>
<organism evidence="1 2">
    <name type="scientific">Saccharolobus shibatae (strain ATCC 51178 / DSM 5389 / JCM 8931 / NBRC 15437 / B12)</name>
    <name type="common">Sulfolobus shibatae</name>
    <dbReference type="NCBI Taxonomy" id="523848"/>
    <lineage>
        <taxon>Archaea</taxon>
        <taxon>Thermoproteota</taxon>
        <taxon>Thermoprotei</taxon>
        <taxon>Sulfolobales</taxon>
        <taxon>Sulfolobaceae</taxon>
        <taxon>Saccharolobus</taxon>
    </lineage>
</organism>
<dbReference type="AlphaFoldDB" id="A0A8F5BP35"/>